<reference evidence="1 2" key="1">
    <citation type="submission" date="2013-02" db="EMBL/GenBank/DDBJ databases">
        <title>The Genome Sequence of Acinetobacter sp. NIPH 809.</title>
        <authorList>
            <consortium name="The Broad Institute Genome Sequencing Platform"/>
            <consortium name="The Broad Institute Genome Sequencing Center for Infectious Disease"/>
            <person name="Cerqueira G."/>
            <person name="Feldgarden M."/>
            <person name="Courvalin P."/>
            <person name="Perichon B."/>
            <person name="Grillot-Courvalin C."/>
            <person name="Clermont D."/>
            <person name="Rocha E."/>
            <person name="Yoon E.-J."/>
            <person name="Nemec A."/>
            <person name="Walker B."/>
            <person name="Young S.K."/>
            <person name="Zeng Q."/>
            <person name="Gargeya S."/>
            <person name="Fitzgerald M."/>
            <person name="Haas B."/>
            <person name="Abouelleil A."/>
            <person name="Alvarado L."/>
            <person name="Arachchi H.M."/>
            <person name="Berlin A.M."/>
            <person name="Chapman S.B."/>
            <person name="Dewar J."/>
            <person name="Goldberg J."/>
            <person name="Griggs A."/>
            <person name="Gujja S."/>
            <person name="Hansen M."/>
            <person name="Howarth C."/>
            <person name="Imamovic A."/>
            <person name="Larimer J."/>
            <person name="McCowan C."/>
            <person name="Murphy C."/>
            <person name="Neiman D."/>
            <person name="Pearson M."/>
            <person name="Priest M."/>
            <person name="Roberts A."/>
            <person name="Saif S."/>
            <person name="Shea T."/>
            <person name="Sisk P."/>
            <person name="Sykes S."/>
            <person name="Wortman J."/>
            <person name="Nusbaum C."/>
            <person name="Birren B."/>
        </authorList>
    </citation>
    <scope>NUCLEOTIDE SEQUENCE [LARGE SCALE GENOMIC DNA]</scope>
    <source>
        <strain evidence="1 2">NIPH 809</strain>
    </source>
</reference>
<accession>A0ABN0JEF8</accession>
<dbReference type="RefSeq" id="WP_004653837.1">
    <property type="nucleotide sequence ID" value="NZ_KB849179.1"/>
</dbReference>
<sequence length="114" mass="13189">MSDINQVKNHIKNLINGHNISKGEMRSLYNEVLKEFIEKKVNKLFDSYSIHKTIETTVKLILKDYVNTQLRGVFRHEAFNHPAPEIERMVRAEIERQVKEVVSQSVSIQIKAGG</sequence>
<gene>
    <name evidence="1" type="ORF">F993_01680</name>
</gene>
<organism evidence="1 2">
    <name type="scientific">Acinetobacter proteolyticus</name>
    <dbReference type="NCBI Taxonomy" id="1776741"/>
    <lineage>
        <taxon>Bacteria</taxon>
        <taxon>Pseudomonadati</taxon>
        <taxon>Pseudomonadota</taxon>
        <taxon>Gammaproteobacteria</taxon>
        <taxon>Moraxellales</taxon>
        <taxon>Moraxellaceae</taxon>
        <taxon>Acinetobacter</taxon>
    </lineage>
</organism>
<protein>
    <submittedName>
        <fullName evidence="1">Uncharacterized protein</fullName>
    </submittedName>
</protein>
<dbReference type="Proteomes" id="UP000013034">
    <property type="component" value="Unassembled WGS sequence"/>
</dbReference>
<evidence type="ECO:0000313" key="2">
    <source>
        <dbReference type="Proteomes" id="UP000013034"/>
    </source>
</evidence>
<evidence type="ECO:0000313" key="1">
    <source>
        <dbReference type="EMBL" id="ENU23527.1"/>
    </source>
</evidence>
<dbReference type="EMBL" id="APOI01000015">
    <property type="protein sequence ID" value="ENU23527.1"/>
    <property type="molecule type" value="Genomic_DNA"/>
</dbReference>
<name>A0ABN0JEF8_9GAMM</name>
<proteinExistence type="predicted"/>
<keyword evidence="2" id="KW-1185">Reference proteome</keyword>
<comment type="caution">
    <text evidence="1">The sequence shown here is derived from an EMBL/GenBank/DDBJ whole genome shotgun (WGS) entry which is preliminary data.</text>
</comment>